<keyword evidence="2" id="KW-0808">Transferase</keyword>
<dbReference type="PANTHER" id="PTHR10859:SF105">
    <property type="entry name" value="DOLICHYL-PHOSPHATE BETA-D-MANNOSYLTRANSFERASE"/>
    <property type="match status" value="1"/>
</dbReference>
<dbReference type="EMBL" id="JAPTGC010000002">
    <property type="protein sequence ID" value="MCZ0862046.1"/>
    <property type="molecule type" value="Genomic_DNA"/>
</dbReference>
<protein>
    <submittedName>
        <fullName evidence="2">Glycosyltransferase</fullName>
        <ecNumber evidence="2">2.4.-.-</ecNumber>
    </submittedName>
</protein>
<sequence length="243" mass="26747">MDHPVLTVVIPVYNDAAALRAAVPASVEVLEGLGLPFELILCEDASTDGSRETAAAFAASDDRIRVNHSDVRRGKGGALSDALAASHGDIFCFYDVDLSTDLANLPTLLEKIQAGADIVVGSRFLAQSTVLRSGDREATSVGFNRLVRMLLGSSIRDHQCGFKAFRRERLVKLMPYVQARGWTWDTEVLALAQRCGLTIEEIPITWTQGEKTNVRTRDIFSMGWSVLQLAWRIRIAGRYPKDI</sequence>
<name>A0ABT4IJZ2_9EURY</name>
<feature type="domain" description="Glycosyltransferase 2-like" evidence="1">
    <location>
        <begin position="7"/>
        <end position="168"/>
    </location>
</feature>
<organism evidence="2 3">
    <name type="scientific">Methanocorpusculum vombati</name>
    <dbReference type="NCBI Taxonomy" id="3002864"/>
    <lineage>
        <taxon>Archaea</taxon>
        <taxon>Methanobacteriati</taxon>
        <taxon>Methanobacteriota</taxon>
        <taxon>Stenosarchaea group</taxon>
        <taxon>Methanomicrobia</taxon>
        <taxon>Methanomicrobiales</taxon>
        <taxon>Methanocorpusculaceae</taxon>
        <taxon>Methanocorpusculum</taxon>
    </lineage>
</organism>
<dbReference type="SUPFAM" id="SSF53448">
    <property type="entry name" value="Nucleotide-diphospho-sugar transferases"/>
    <property type="match status" value="1"/>
</dbReference>
<keyword evidence="3" id="KW-1185">Reference proteome</keyword>
<gene>
    <name evidence="2" type="ORF">O0S09_02095</name>
</gene>
<dbReference type="RefSeq" id="WP_268922258.1">
    <property type="nucleotide sequence ID" value="NZ_JAPTGC010000002.1"/>
</dbReference>
<dbReference type="Pfam" id="PF00535">
    <property type="entry name" value="Glycos_transf_2"/>
    <property type="match status" value="1"/>
</dbReference>
<reference evidence="2" key="1">
    <citation type="submission" date="2022-12" db="EMBL/GenBank/DDBJ databases">
        <title>Isolation and characterisation of novel Methanocorpusculum spp. from native Australian herbivores indicates the genus is ancestrally host-associated.</title>
        <authorList>
            <person name="Volmer J.G."/>
            <person name="Soo R.M."/>
            <person name="Evans P.N."/>
            <person name="Hoedt E.C."/>
            <person name="Astorga Alsina A.L."/>
            <person name="Woodcroft B.J."/>
            <person name="Tyson G.W."/>
            <person name="Hugenholtz P."/>
            <person name="Morrison M."/>
        </authorList>
    </citation>
    <scope>NUCLEOTIDE SEQUENCE</scope>
    <source>
        <strain evidence="2">CW153</strain>
    </source>
</reference>
<dbReference type="Proteomes" id="UP001141336">
    <property type="component" value="Unassembled WGS sequence"/>
</dbReference>
<dbReference type="GO" id="GO:0016757">
    <property type="term" value="F:glycosyltransferase activity"/>
    <property type="evidence" value="ECO:0007669"/>
    <property type="project" value="UniProtKB-KW"/>
</dbReference>
<evidence type="ECO:0000313" key="3">
    <source>
        <dbReference type="Proteomes" id="UP001141336"/>
    </source>
</evidence>
<keyword evidence="2" id="KW-0328">Glycosyltransferase</keyword>
<dbReference type="EC" id="2.4.-.-" evidence="2"/>
<dbReference type="InterPro" id="IPR029044">
    <property type="entry name" value="Nucleotide-diphossugar_trans"/>
</dbReference>
<dbReference type="Gene3D" id="3.90.550.10">
    <property type="entry name" value="Spore Coat Polysaccharide Biosynthesis Protein SpsA, Chain A"/>
    <property type="match status" value="1"/>
</dbReference>
<evidence type="ECO:0000313" key="2">
    <source>
        <dbReference type="EMBL" id="MCZ0862046.1"/>
    </source>
</evidence>
<accession>A0ABT4IJZ2</accession>
<dbReference type="InterPro" id="IPR001173">
    <property type="entry name" value="Glyco_trans_2-like"/>
</dbReference>
<evidence type="ECO:0000259" key="1">
    <source>
        <dbReference type="Pfam" id="PF00535"/>
    </source>
</evidence>
<dbReference type="PANTHER" id="PTHR10859">
    <property type="entry name" value="GLYCOSYL TRANSFERASE"/>
    <property type="match status" value="1"/>
</dbReference>
<comment type="caution">
    <text evidence="2">The sequence shown here is derived from an EMBL/GenBank/DDBJ whole genome shotgun (WGS) entry which is preliminary data.</text>
</comment>
<proteinExistence type="predicted"/>